<feature type="transmembrane region" description="Helical" evidence="7">
    <location>
        <begin position="54"/>
        <end position="75"/>
    </location>
</feature>
<evidence type="ECO:0000313" key="9">
    <source>
        <dbReference type="Proteomes" id="UP001182556"/>
    </source>
</evidence>
<dbReference type="Pfam" id="PF04193">
    <property type="entry name" value="PQ-loop"/>
    <property type="match status" value="2"/>
</dbReference>
<dbReference type="GO" id="GO:0098852">
    <property type="term" value="C:lytic vacuole membrane"/>
    <property type="evidence" value="ECO:0007669"/>
    <property type="project" value="UniProtKB-ARBA"/>
</dbReference>
<keyword evidence="2 7" id="KW-0812">Transmembrane</keyword>
<evidence type="ECO:0000256" key="7">
    <source>
        <dbReference type="SAM" id="Phobius"/>
    </source>
</evidence>
<protein>
    <submittedName>
        <fullName evidence="8">PQ loop repeat-domain-containing protein</fullName>
    </submittedName>
</protein>
<dbReference type="InterPro" id="IPR006603">
    <property type="entry name" value="PQ-loop_rpt"/>
</dbReference>
<evidence type="ECO:0000256" key="4">
    <source>
        <dbReference type="ARBA" id="ARBA00023136"/>
    </source>
</evidence>
<keyword evidence="4 7" id="KW-0472">Membrane</keyword>
<dbReference type="SMART" id="SM00679">
    <property type="entry name" value="CTNS"/>
    <property type="match status" value="2"/>
</dbReference>
<dbReference type="PANTHER" id="PTHR16201">
    <property type="entry name" value="SEVEN TRANSMEMBRANE PROTEIN 1-RELATED"/>
    <property type="match status" value="1"/>
</dbReference>
<dbReference type="GO" id="GO:0015174">
    <property type="term" value="F:basic amino acid transmembrane transporter activity"/>
    <property type="evidence" value="ECO:0007669"/>
    <property type="project" value="UniProtKB-ARBA"/>
</dbReference>
<evidence type="ECO:0000256" key="2">
    <source>
        <dbReference type="ARBA" id="ARBA00022692"/>
    </source>
</evidence>
<dbReference type="EMBL" id="JAODAN010000002">
    <property type="protein sequence ID" value="KAK1926796.1"/>
    <property type="molecule type" value="Genomic_DNA"/>
</dbReference>
<dbReference type="GO" id="GO:0034486">
    <property type="term" value="P:vacuolar transmembrane transport"/>
    <property type="evidence" value="ECO:0007669"/>
    <property type="project" value="UniProtKB-ARBA"/>
</dbReference>
<accession>A0AAD9L838</accession>
<name>A0AAD9L838_PAPLA</name>
<proteinExistence type="inferred from homology"/>
<dbReference type="Proteomes" id="UP001182556">
    <property type="component" value="Unassembled WGS sequence"/>
</dbReference>
<comment type="caution">
    <text evidence="8">The sequence shown here is derived from an EMBL/GenBank/DDBJ whole genome shotgun (WGS) entry which is preliminary data.</text>
</comment>
<evidence type="ECO:0000313" key="8">
    <source>
        <dbReference type="EMBL" id="KAK1926796.1"/>
    </source>
</evidence>
<evidence type="ECO:0000256" key="6">
    <source>
        <dbReference type="ARBA" id="ARBA00050768"/>
    </source>
</evidence>
<gene>
    <name evidence="8" type="ORF">DB88DRAFT_483042</name>
</gene>
<sequence length="268" mass="29472">MSLACWIVVYSPQIWENYQLKSGEGLSVTFIVLWLLGDITNAVGGAMAKLLPTVVILALYYTACDVVLLVQVYYYRHLKRVKAQKQADSETSPLLDVTAAPTPAQPRPLLPPSLEYPLLLTFVLGAGVGAWYLTDTPDVSIPEKPGKGSEVELEWKSQTLGWLSAVLYLGSRVPQIAHNYKTRCAGLSLAMFFFSISGNITYVVSILIISLEPRYLVANASWLAGSSLTVFLDLFVLGQFAVFSWQDRKAEENKVFVDAEGEEVAGDV</sequence>
<comment type="catalytic activity">
    <reaction evidence="6">
        <text>L-histidine(out) + L-arginine(in) = L-histidine(in) + L-arginine(out)</text>
        <dbReference type="Rhea" id="RHEA:71063"/>
        <dbReference type="ChEBI" id="CHEBI:32682"/>
        <dbReference type="ChEBI" id="CHEBI:57595"/>
    </reaction>
</comment>
<dbReference type="FunFam" id="1.20.1280.290:FF:000009">
    <property type="entry name" value="PQ loop repeat family protein"/>
    <property type="match status" value="1"/>
</dbReference>
<comment type="subcellular location">
    <subcellularLocation>
        <location evidence="1">Membrane</location>
        <topology evidence="1">Multi-pass membrane protein</topology>
    </subcellularLocation>
</comment>
<dbReference type="PANTHER" id="PTHR16201:SF44">
    <property type="entry name" value="SEVEN TRANSMEMBRANE PROTEIN 1"/>
    <property type="match status" value="1"/>
</dbReference>
<feature type="transmembrane region" description="Helical" evidence="7">
    <location>
        <begin position="26"/>
        <end position="48"/>
    </location>
</feature>
<reference evidence="8" key="1">
    <citation type="submission" date="2023-02" db="EMBL/GenBank/DDBJ databases">
        <title>Identification and recombinant expression of a fungal hydrolase from Papiliotrema laurentii that hydrolyzes apple cutin and clears colloidal polyester polyurethane.</title>
        <authorList>
            <consortium name="DOE Joint Genome Institute"/>
            <person name="Roman V.A."/>
            <person name="Bojanowski C."/>
            <person name="Crable B.R."/>
            <person name="Wagner D.N."/>
            <person name="Hung C.S."/>
            <person name="Nadeau L.J."/>
            <person name="Schratz L."/>
            <person name="Haridas S."/>
            <person name="Pangilinan J."/>
            <person name="Lipzen A."/>
            <person name="Na H."/>
            <person name="Yan M."/>
            <person name="Ng V."/>
            <person name="Grigoriev I.V."/>
            <person name="Spatafora J.W."/>
            <person name="Barlow D."/>
            <person name="Biffinger J."/>
            <person name="Kelley-Loughnane N."/>
            <person name="Varaljay V.A."/>
            <person name="Crookes-Goodson W.J."/>
        </authorList>
    </citation>
    <scope>NUCLEOTIDE SEQUENCE</scope>
    <source>
        <strain evidence="8">5307AH</strain>
    </source>
</reference>
<feature type="transmembrane region" description="Helical" evidence="7">
    <location>
        <begin position="222"/>
        <end position="245"/>
    </location>
</feature>
<organism evidence="8 9">
    <name type="scientific">Papiliotrema laurentii</name>
    <name type="common">Cryptococcus laurentii</name>
    <dbReference type="NCBI Taxonomy" id="5418"/>
    <lineage>
        <taxon>Eukaryota</taxon>
        <taxon>Fungi</taxon>
        <taxon>Dikarya</taxon>
        <taxon>Basidiomycota</taxon>
        <taxon>Agaricomycotina</taxon>
        <taxon>Tremellomycetes</taxon>
        <taxon>Tremellales</taxon>
        <taxon>Rhynchogastremaceae</taxon>
        <taxon>Papiliotrema</taxon>
    </lineage>
</organism>
<evidence type="ECO:0000256" key="5">
    <source>
        <dbReference type="ARBA" id="ARBA00038039"/>
    </source>
</evidence>
<dbReference type="AlphaFoldDB" id="A0AAD9L838"/>
<dbReference type="InterPro" id="IPR051415">
    <property type="entry name" value="LAAT-1"/>
</dbReference>
<keyword evidence="9" id="KW-1185">Reference proteome</keyword>
<dbReference type="Gene3D" id="1.20.1280.290">
    <property type="match status" value="2"/>
</dbReference>
<evidence type="ECO:0000256" key="1">
    <source>
        <dbReference type="ARBA" id="ARBA00004141"/>
    </source>
</evidence>
<dbReference type="FunFam" id="1.20.1280.290:FF:000012">
    <property type="entry name" value="Vacuolar membrane PQ loop repeat protein"/>
    <property type="match status" value="1"/>
</dbReference>
<feature type="transmembrane region" description="Helical" evidence="7">
    <location>
        <begin position="189"/>
        <end position="210"/>
    </location>
</feature>
<evidence type="ECO:0000256" key="3">
    <source>
        <dbReference type="ARBA" id="ARBA00022989"/>
    </source>
</evidence>
<keyword evidence="3 7" id="KW-1133">Transmembrane helix</keyword>
<comment type="similarity">
    <text evidence="5">Belongs to the laat-1 family.</text>
</comment>